<dbReference type="AlphaFoldDB" id="A0A8J2TMB8"/>
<evidence type="ECO:0000313" key="3">
    <source>
        <dbReference type="Proteomes" id="UP000602050"/>
    </source>
</evidence>
<reference evidence="2" key="1">
    <citation type="journal article" date="2014" name="Int. J. Syst. Evol. Microbiol.">
        <title>Complete genome sequence of Corynebacterium casei LMG S-19264T (=DSM 44701T), isolated from a smear-ripened cheese.</title>
        <authorList>
            <consortium name="US DOE Joint Genome Institute (JGI-PGF)"/>
            <person name="Walter F."/>
            <person name="Albersmeier A."/>
            <person name="Kalinowski J."/>
            <person name="Ruckert C."/>
        </authorList>
    </citation>
    <scope>NUCLEOTIDE SEQUENCE</scope>
    <source>
        <strain evidence="2">CGMCC 1.12360</strain>
    </source>
</reference>
<protein>
    <recommendedName>
        <fullName evidence="1">Polysaccharide pyruvyl transferase domain-containing protein</fullName>
    </recommendedName>
</protein>
<comment type="caution">
    <text evidence="2">The sequence shown here is derived from an EMBL/GenBank/DDBJ whole genome shotgun (WGS) entry which is preliminary data.</text>
</comment>
<dbReference type="InterPro" id="IPR007345">
    <property type="entry name" value="Polysacch_pyruvyl_Trfase"/>
</dbReference>
<dbReference type="Pfam" id="PF04230">
    <property type="entry name" value="PS_pyruv_trans"/>
    <property type="match status" value="1"/>
</dbReference>
<dbReference type="Proteomes" id="UP000602050">
    <property type="component" value="Unassembled WGS sequence"/>
</dbReference>
<accession>A0A8J2TMB8</accession>
<feature type="domain" description="Polysaccharide pyruvyl transferase" evidence="1">
    <location>
        <begin position="16"/>
        <end position="281"/>
    </location>
</feature>
<gene>
    <name evidence="2" type="ORF">GCM10010978_19410</name>
</gene>
<sequence>MKYLLLSTYPVKGTRNSGDDLIGKSVIKLLKHHLDANIKVDTVYVSDMKDAANLPTDYKAVLAPVLRPTVKGEEVVPKYRNEYLRFAVNNDIPFIVIGSGWKQYPGTYAQSMNLEMDPSEKRMFKKLFNKKASSNIISSRDAYTENFIRNNGITSFGTTGDPALFDPEYLGLPARLPDRIKTIAVSMPHNRFHNGKTYEMAKELKKRYSCRVILTFHGYYKNLYTDLAKKWADGPIELIDLSGDAEKLNFYNNIDLHVGFRLHAHIFFLRTRKPSLLLAEDGRATGHLATIKGLGYSAAPKEAFELSKTMPLEADQRRRHFNRMAPPNDVYTLLEQEINSGYQTTKKSLQIIDSLWRDKMKPLLELIPY</sequence>
<dbReference type="RefSeq" id="WP_188392210.1">
    <property type="nucleotide sequence ID" value="NZ_BMEV01000033.1"/>
</dbReference>
<name>A0A8J2TMB8_9BACI</name>
<organism evidence="2 3">
    <name type="scientific">Compostibacillus humi</name>
    <dbReference type="NCBI Taxonomy" id="1245525"/>
    <lineage>
        <taxon>Bacteria</taxon>
        <taxon>Bacillati</taxon>
        <taxon>Bacillota</taxon>
        <taxon>Bacilli</taxon>
        <taxon>Bacillales</taxon>
        <taxon>Bacillaceae</taxon>
        <taxon>Compostibacillus</taxon>
    </lineage>
</organism>
<keyword evidence="3" id="KW-1185">Reference proteome</keyword>
<dbReference type="EMBL" id="BMEV01000033">
    <property type="protein sequence ID" value="GFZ77913.1"/>
    <property type="molecule type" value="Genomic_DNA"/>
</dbReference>
<evidence type="ECO:0000313" key="2">
    <source>
        <dbReference type="EMBL" id="GFZ77913.1"/>
    </source>
</evidence>
<proteinExistence type="predicted"/>
<reference evidence="2" key="2">
    <citation type="submission" date="2020-09" db="EMBL/GenBank/DDBJ databases">
        <authorList>
            <person name="Sun Q."/>
            <person name="Zhou Y."/>
        </authorList>
    </citation>
    <scope>NUCLEOTIDE SEQUENCE</scope>
    <source>
        <strain evidence="2">CGMCC 1.12360</strain>
    </source>
</reference>
<evidence type="ECO:0000259" key="1">
    <source>
        <dbReference type="Pfam" id="PF04230"/>
    </source>
</evidence>